<organism evidence="1 2">
    <name type="scientific">Candidatus Kaiserbacteria bacterium CG10_big_fil_rev_8_21_14_0_10_56_12</name>
    <dbReference type="NCBI Taxonomy" id="1974611"/>
    <lineage>
        <taxon>Bacteria</taxon>
        <taxon>Candidatus Kaiseribacteriota</taxon>
    </lineage>
</organism>
<reference evidence="2" key="1">
    <citation type="submission" date="2017-09" db="EMBL/GenBank/DDBJ databases">
        <title>Depth-based differentiation of microbial function through sediment-hosted aquifers and enrichment of novel symbionts in the deep terrestrial subsurface.</title>
        <authorList>
            <person name="Probst A.J."/>
            <person name="Ladd B."/>
            <person name="Jarett J.K."/>
            <person name="Geller-Mcgrath D.E."/>
            <person name="Sieber C.M.K."/>
            <person name="Emerson J.B."/>
            <person name="Anantharaman K."/>
            <person name="Thomas B.C."/>
            <person name="Malmstrom R."/>
            <person name="Stieglmeier M."/>
            <person name="Klingl A."/>
            <person name="Woyke T."/>
            <person name="Ryan C.M."/>
            <person name="Banfield J.F."/>
        </authorList>
    </citation>
    <scope>NUCLEOTIDE SEQUENCE [LARGE SCALE GENOMIC DNA]</scope>
</reference>
<evidence type="ECO:0000313" key="2">
    <source>
        <dbReference type="Proteomes" id="UP000230179"/>
    </source>
</evidence>
<accession>A0A2H0UCV1</accession>
<evidence type="ECO:0000313" key="1">
    <source>
        <dbReference type="EMBL" id="PIR83506.1"/>
    </source>
</evidence>
<dbReference type="EMBL" id="PFBL01000001">
    <property type="protein sequence ID" value="PIR83506.1"/>
    <property type="molecule type" value="Genomic_DNA"/>
</dbReference>
<name>A0A2H0UCV1_9BACT</name>
<dbReference type="Proteomes" id="UP000230179">
    <property type="component" value="Unassembled WGS sequence"/>
</dbReference>
<comment type="caution">
    <text evidence="1">The sequence shown here is derived from an EMBL/GenBank/DDBJ whole genome shotgun (WGS) entry which is preliminary data.</text>
</comment>
<dbReference type="AlphaFoldDB" id="A0A2H0UCV1"/>
<gene>
    <name evidence="1" type="ORF">COU19_00180</name>
</gene>
<protein>
    <submittedName>
        <fullName evidence="1">Uncharacterized protein</fullName>
    </submittedName>
</protein>
<sequence>MGAWLDYGSQARCSMRRQGAGQGARVAKDPRVVEKHKLLLGKKFPRCPWCHGAGTKFEGNAMICGIKGLVTQAQAWVCEHGADLRPPKKKGK</sequence>
<proteinExistence type="predicted"/>